<comment type="caution">
    <text evidence="3">The sequence shown here is derived from an EMBL/GenBank/DDBJ whole genome shotgun (WGS) entry which is preliminary data.</text>
</comment>
<keyword evidence="1" id="KW-0378">Hydrolase</keyword>
<dbReference type="InterPro" id="IPR004547">
    <property type="entry name" value="Glucosamine6P_isomerase"/>
</dbReference>
<evidence type="ECO:0000259" key="2">
    <source>
        <dbReference type="Pfam" id="PF01182"/>
    </source>
</evidence>
<keyword evidence="4" id="KW-1185">Reference proteome</keyword>
<dbReference type="InterPro" id="IPR006148">
    <property type="entry name" value="Glc/Gal-6P_isomerase"/>
</dbReference>
<evidence type="ECO:0000313" key="4">
    <source>
        <dbReference type="Proteomes" id="UP001595616"/>
    </source>
</evidence>
<reference evidence="4" key="1">
    <citation type="journal article" date="2019" name="Int. J. Syst. Evol. Microbiol.">
        <title>The Global Catalogue of Microorganisms (GCM) 10K type strain sequencing project: providing services to taxonomists for standard genome sequencing and annotation.</title>
        <authorList>
            <consortium name="The Broad Institute Genomics Platform"/>
            <consortium name="The Broad Institute Genome Sequencing Center for Infectious Disease"/>
            <person name="Wu L."/>
            <person name="Ma J."/>
        </authorList>
    </citation>
    <scope>NUCLEOTIDE SEQUENCE [LARGE SCALE GENOMIC DNA]</scope>
    <source>
        <strain evidence="4">CECT 7956</strain>
    </source>
</reference>
<dbReference type="InterPro" id="IPR018321">
    <property type="entry name" value="Glucosamine6P_isomerase_CS"/>
</dbReference>
<dbReference type="SUPFAM" id="SSF100950">
    <property type="entry name" value="NagB/RpiA/CoA transferase-like"/>
    <property type="match status" value="1"/>
</dbReference>
<dbReference type="Proteomes" id="UP001595616">
    <property type="component" value="Unassembled WGS sequence"/>
</dbReference>
<proteinExistence type="predicted"/>
<accession>A0ABV7YZV3</accession>
<dbReference type="PANTHER" id="PTHR11280:SF5">
    <property type="entry name" value="GLUCOSAMINE-6-PHOSPHATE ISOMERASE"/>
    <property type="match status" value="1"/>
</dbReference>
<gene>
    <name evidence="3" type="ORF">ACFOOI_14660</name>
</gene>
<dbReference type="CDD" id="cd01399">
    <property type="entry name" value="GlcN6P_deaminase"/>
    <property type="match status" value="1"/>
</dbReference>
<evidence type="ECO:0000256" key="1">
    <source>
        <dbReference type="ARBA" id="ARBA00022801"/>
    </source>
</evidence>
<feature type="domain" description="Glucosamine/galactosamine-6-phosphate isomerase" evidence="2">
    <location>
        <begin position="9"/>
        <end position="229"/>
    </location>
</feature>
<dbReference type="Gene3D" id="3.40.50.1360">
    <property type="match status" value="1"/>
</dbReference>
<sequence>MDTRIFENKDALSEAVCDYILELIIAKPNATIVLTSGDTPKQAYALLAQKATADMFKNVFIIGLDEWVGIPPTSSGSCRYIVEENLLKPVGISNQNYTFFDGLTTDLQSECKRIDNLIIGRGGLDFILLGLGQNGHLGLNEPGSSFDLYSHVSILAEETISVGQKYFEGETALSKGITIGIKHILEAKIAMVIASGASKTNIVNKLLKEEISPYIPATAMKLHNKGLLWVDEEASSKIK</sequence>
<organism evidence="3 4">
    <name type="scientific">Lacihabitans lacunae</name>
    <dbReference type="NCBI Taxonomy" id="1028214"/>
    <lineage>
        <taxon>Bacteria</taxon>
        <taxon>Pseudomonadati</taxon>
        <taxon>Bacteroidota</taxon>
        <taxon>Cytophagia</taxon>
        <taxon>Cytophagales</taxon>
        <taxon>Leadbetterellaceae</taxon>
        <taxon>Lacihabitans</taxon>
    </lineage>
</organism>
<dbReference type="PROSITE" id="PS01161">
    <property type="entry name" value="GLC_GALNAC_ISOMERASE"/>
    <property type="match status" value="1"/>
</dbReference>
<dbReference type="InterPro" id="IPR037171">
    <property type="entry name" value="NagB/RpiA_transferase-like"/>
</dbReference>
<dbReference type="PANTHER" id="PTHR11280">
    <property type="entry name" value="GLUCOSAMINE-6-PHOSPHATE ISOMERASE"/>
    <property type="match status" value="1"/>
</dbReference>
<dbReference type="Pfam" id="PF01182">
    <property type="entry name" value="Glucosamine_iso"/>
    <property type="match status" value="1"/>
</dbReference>
<dbReference type="RefSeq" id="WP_379838754.1">
    <property type="nucleotide sequence ID" value="NZ_JBHRYQ010000001.1"/>
</dbReference>
<dbReference type="EMBL" id="JBHRYQ010000001">
    <property type="protein sequence ID" value="MFC3811902.1"/>
    <property type="molecule type" value="Genomic_DNA"/>
</dbReference>
<evidence type="ECO:0000313" key="3">
    <source>
        <dbReference type="EMBL" id="MFC3811902.1"/>
    </source>
</evidence>
<protein>
    <submittedName>
        <fullName evidence="3">6-phosphogluconolactonase</fullName>
    </submittedName>
</protein>
<name>A0ABV7YZV3_9BACT</name>